<dbReference type="Proteomes" id="UP000645555">
    <property type="component" value="Unassembled WGS sequence"/>
</dbReference>
<feature type="signal peptide" evidence="2">
    <location>
        <begin position="1"/>
        <end position="24"/>
    </location>
</feature>
<evidence type="ECO:0000256" key="1">
    <source>
        <dbReference type="SAM" id="MobiDB-lite"/>
    </source>
</evidence>
<reference evidence="3" key="2">
    <citation type="submission" date="2020-09" db="EMBL/GenBank/DDBJ databases">
        <authorList>
            <person name="Sun Q."/>
            <person name="Ohkuma M."/>
        </authorList>
    </citation>
    <scope>NUCLEOTIDE SEQUENCE</scope>
    <source>
        <strain evidence="3">JCM 4956</strain>
    </source>
</reference>
<dbReference type="AlphaFoldDB" id="A0A918NI53"/>
<gene>
    <name evidence="3" type="ORF">GCM10010515_47940</name>
</gene>
<feature type="region of interest" description="Disordered" evidence="1">
    <location>
        <begin position="36"/>
        <end position="69"/>
    </location>
</feature>
<evidence type="ECO:0008006" key="5">
    <source>
        <dbReference type="Google" id="ProtNLM"/>
    </source>
</evidence>
<protein>
    <recommendedName>
        <fullName evidence="5">Secreted protein</fullName>
    </recommendedName>
</protein>
<evidence type="ECO:0000256" key="2">
    <source>
        <dbReference type="SAM" id="SignalP"/>
    </source>
</evidence>
<evidence type="ECO:0000313" key="4">
    <source>
        <dbReference type="Proteomes" id="UP000645555"/>
    </source>
</evidence>
<name>A0A918NI53_9ACTN</name>
<keyword evidence="4" id="KW-1185">Reference proteome</keyword>
<proteinExistence type="predicted"/>
<evidence type="ECO:0000313" key="3">
    <source>
        <dbReference type="EMBL" id="GGX74812.1"/>
    </source>
</evidence>
<keyword evidence="2" id="KW-0732">Signal</keyword>
<reference evidence="3" key="1">
    <citation type="journal article" date="2014" name="Int. J. Syst. Evol. Microbiol.">
        <title>Complete genome sequence of Corynebacterium casei LMG S-19264T (=DSM 44701T), isolated from a smear-ripened cheese.</title>
        <authorList>
            <consortium name="US DOE Joint Genome Institute (JGI-PGF)"/>
            <person name="Walter F."/>
            <person name="Albersmeier A."/>
            <person name="Kalinowski J."/>
            <person name="Ruckert C."/>
        </authorList>
    </citation>
    <scope>NUCLEOTIDE SEQUENCE</scope>
    <source>
        <strain evidence="3">JCM 4956</strain>
    </source>
</reference>
<accession>A0A918NI53</accession>
<comment type="caution">
    <text evidence="3">The sequence shown here is derived from an EMBL/GenBank/DDBJ whole genome shotgun (WGS) entry which is preliminary data.</text>
</comment>
<feature type="chain" id="PRO_5037041805" description="Secreted protein" evidence="2">
    <location>
        <begin position="25"/>
        <end position="69"/>
    </location>
</feature>
<organism evidence="3 4">
    <name type="scientific">Streptomyces fructofermentans</name>
    <dbReference type="NCBI Taxonomy" id="152141"/>
    <lineage>
        <taxon>Bacteria</taxon>
        <taxon>Bacillati</taxon>
        <taxon>Actinomycetota</taxon>
        <taxon>Actinomycetes</taxon>
        <taxon>Kitasatosporales</taxon>
        <taxon>Streptomycetaceae</taxon>
        <taxon>Streptomyces</taxon>
    </lineage>
</organism>
<feature type="compositionally biased region" description="Basic and acidic residues" evidence="1">
    <location>
        <begin position="36"/>
        <end position="55"/>
    </location>
</feature>
<sequence>MNPSLYFMAVVAATSAAMAPASSAYPMCTRVRIDTYTRTQPRDRLSGGSRRDRGLAARSGGRQRAIRDL</sequence>
<dbReference type="EMBL" id="BMWD01000018">
    <property type="protein sequence ID" value="GGX74812.1"/>
    <property type="molecule type" value="Genomic_DNA"/>
</dbReference>